<protein>
    <submittedName>
        <fullName evidence="1">Uncharacterized protein</fullName>
    </submittedName>
</protein>
<reference evidence="1" key="1">
    <citation type="submission" date="2022-01" db="EMBL/GenBank/DDBJ databases">
        <authorList>
            <person name="Jo J.-H."/>
            <person name="Im W.-T."/>
        </authorList>
    </citation>
    <scope>NUCLEOTIDE SEQUENCE</scope>
    <source>
        <strain evidence="1">NA20</strain>
    </source>
</reference>
<name>A0ABS9KY65_9BACT</name>
<dbReference type="RefSeq" id="WP_237875706.1">
    <property type="nucleotide sequence ID" value="NZ_JAKLTR010000018.1"/>
</dbReference>
<gene>
    <name evidence="1" type="ORF">LZZ85_22930</name>
</gene>
<dbReference type="Proteomes" id="UP001165367">
    <property type="component" value="Unassembled WGS sequence"/>
</dbReference>
<dbReference type="EMBL" id="JAKLTR010000018">
    <property type="protein sequence ID" value="MCG2617169.1"/>
    <property type="molecule type" value="Genomic_DNA"/>
</dbReference>
<organism evidence="1 2">
    <name type="scientific">Terrimonas ginsenosidimutans</name>
    <dbReference type="NCBI Taxonomy" id="2908004"/>
    <lineage>
        <taxon>Bacteria</taxon>
        <taxon>Pseudomonadati</taxon>
        <taxon>Bacteroidota</taxon>
        <taxon>Chitinophagia</taxon>
        <taxon>Chitinophagales</taxon>
        <taxon>Chitinophagaceae</taxon>
        <taxon>Terrimonas</taxon>
    </lineage>
</organism>
<proteinExistence type="predicted"/>
<comment type="caution">
    <text evidence="1">The sequence shown here is derived from an EMBL/GenBank/DDBJ whole genome shotgun (WGS) entry which is preliminary data.</text>
</comment>
<sequence>MIAHIQFRHRGQDIKSLLVFNFGAVKDVIVVVPQNAEVSAECASTDEGNEIIFTRTAGDVWVCPKAGINQFPDTFAALRSAMEVYFNQRKFSFKRRSEAYA</sequence>
<accession>A0ABS9KY65</accession>
<evidence type="ECO:0000313" key="2">
    <source>
        <dbReference type="Proteomes" id="UP001165367"/>
    </source>
</evidence>
<keyword evidence="2" id="KW-1185">Reference proteome</keyword>
<evidence type="ECO:0000313" key="1">
    <source>
        <dbReference type="EMBL" id="MCG2617169.1"/>
    </source>
</evidence>